<organism evidence="1 2">
    <name type="scientific">Halalkalibacter kiskunsagensis</name>
    <dbReference type="NCBI Taxonomy" id="1548599"/>
    <lineage>
        <taxon>Bacteria</taxon>
        <taxon>Bacillati</taxon>
        <taxon>Bacillota</taxon>
        <taxon>Bacilli</taxon>
        <taxon>Bacillales</taxon>
        <taxon>Bacillaceae</taxon>
        <taxon>Halalkalibacter</taxon>
    </lineage>
</organism>
<dbReference type="Proteomes" id="UP001589838">
    <property type="component" value="Unassembled WGS sequence"/>
</dbReference>
<protein>
    <submittedName>
        <fullName evidence="1">Uncharacterized protein</fullName>
    </submittedName>
</protein>
<comment type="caution">
    <text evidence="1">The sequence shown here is derived from an EMBL/GenBank/DDBJ whole genome shotgun (WGS) entry which is preliminary data.</text>
</comment>
<keyword evidence="2" id="KW-1185">Reference proteome</keyword>
<accession>A0ABV6KFX7</accession>
<evidence type="ECO:0000313" key="2">
    <source>
        <dbReference type="Proteomes" id="UP001589838"/>
    </source>
</evidence>
<proteinExistence type="predicted"/>
<dbReference type="EMBL" id="JBHLUX010000062">
    <property type="protein sequence ID" value="MFC0472227.1"/>
    <property type="molecule type" value="Genomic_DNA"/>
</dbReference>
<dbReference type="RefSeq" id="WP_335958383.1">
    <property type="nucleotide sequence ID" value="NZ_JAXBLX010000001.1"/>
</dbReference>
<evidence type="ECO:0000313" key="1">
    <source>
        <dbReference type="EMBL" id="MFC0472227.1"/>
    </source>
</evidence>
<name>A0ABV6KFX7_9BACI</name>
<sequence>MIKEEIKKVVQGSTGTVLMLPSTFVRRNIGCLFSSVRLTFL</sequence>
<reference evidence="1 2" key="1">
    <citation type="submission" date="2024-09" db="EMBL/GenBank/DDBJ databases">
        <authorList>
            <person name="Sun Q."/>
            <person name="Mori K."/>
        </authorList>
    </citation>
    <scope>NUCLEOTIDE SEQUENCE [LARGE SCALE GENOMIC DNA]</scope>
    <source>
        <strain evidence="1 2">NCAIM B.02610</strain>
    </source>
</reference>
<gene>
    <name evidence="1" type="ORF">ACFFHM_17405</name>
</gene>